<protein>
    <submittedName>
        <fullName evidence="1">Uncharacterized protein</fullName>
    </submittedName>
</protein>
<organism evidence="1">
    <name type="scientific">Anguilla anguilla</name>
    <name type="common">European freshwater eel</name>
    <name type="synonym">Muraena anguilla</name>
    <dbReference type="NCBI Taxonomy" id="7936"/>
    <lineage>
        <taxon>Eukaryota</taxon>
        <taxon>Metazoa</taxon>
        <taxon>Chordata</taxon>
        <taxon>Craniata</taxon>
        <taxon>Vertebrata</taxon>
        <taxon>Euteleostomi</taxon>
        <taxon>Actinopterygii</taxon>
        <taxon>Neopterygii</taxon>
        <taxon>Teleostei</taxon>
        <taxon>Anguilliformes</taxon>
        <taxon>Anguillidae</taxon>
        <taxon>Anguilla</taxon>
    </lineage>
</organism>
<proteinExistence type="predicted"/>
<accession>A0A0E9SVN5</accession>
<reference evidence="1" key="2">
    <citation type="journal article" date="2015" name="Fish Shellfish Immunol.">
        <title>Early steps in the European eel (Anguilla anguilla)-Vibrio vulnificus interaction in the gills: Role of the RtxA13 toxin.</title>
        <authorList>
            <person name="Callol A."/>
            <person name="Pajuelo D."/>
            <person name="Ebbesson L."/>
            <person name="Teles M."/>
            <person name="MacKenzie S."/>
            <person name="Amaro C."/>
        </authorList>
    </citation>
    <scope>NUCLEOTIDE SEQUENCE</scope>
</reference>
<sequence>MIARQQVLPTRLFT</sequence>
<name>A0A0E9SVN5_ANGAN</name>
<evidence type="ECO:0000313" key="1">
    <source>
        <dbReference type="EMBL" id="JAH45292.1"/>
    </source>
</evidence>
<reference evidence="1" key="1">
    <citation type="submission" date="2014-11" db="EMBL/GenBank/DDBJ databases">
        <authorList>
            <person name="Amaro Gonzalez C."/>
        </authorList>
    </citation>
    <scope>NUCLEOTIDE SEQUENCE</scope>
</reference>
<dbReference type="EMBL" id="GBXM01063285">
    <property type="protein sequence ID" value="JAH45292.1"/>
    <property type="molecule type" value="Transcribed_RNA"/>
</dbReference>